<dbReference type="RefSeq" id="WP_254672905.1">
    <property type="nucleotide sequence ID" value="NZ_JAMWDU010000001.1"/>
</dbReference>
<dbReference type="CDD" id="cd24052">
    <property type="entry name" value="ASKHA_NBD_HpPPX-GppA-like"/>
    <property type="match status" value="1"/>
</dbReference>
<evidence type="ECO:0000313" key="3">
    <source>
        <dbReference type="EMBL" id="MCP8885897.1"/>
    </source>
</evidence>
<dbReference type="InterPro" id="IPR050273">
    <property type="entry name" value="GppA/Ppx_hydrolase"/>
</dbReference>
<dbReference type="PANTHER" id="PTHR30005:SF0">
    <property type="entry name" value="RETROGRADE REGULATION PROTEIN 2"/>
    <property type="match status" value="1"/>
</dbReference>
<dbReference type="GO" id="GO:0016462">
    <property type="term" value="F:pyrophosphatase activity"/>
    <property type="evidence" value="ECO:0007669"/>
    <property type="project" value="TreeGrafter"/>
</dbReference>
<comment type="caution">
    <text evidence="3">The sequence shown here is derived from an EMBL/GenBank/DDBJ whole genome shotgun (WGS) entry which is preliminary data.</text>
</comment>
<keyword evidence="4" id="KW-1185">Reference proteome</keyword>
<feature type="domain" description="Exopolyphosphatase C-terminal" evidence="2">
    <location>
        <begin position="326"/>
        <end position="505"/>
    </location>
</feature>
<dbReference type="EMBL" id="JAMWDU010000001">
    <property type="protein sequence ID" value="MCP8885897.1"/>
    <property type="molecule type" value="Genomic_DNA"/>
</dbReference>
<dbReference type="Gene3D" id="1.10.3210.10">
    <property type="entry name" value="Hypothetical protein af1432"/>
    <property type="match status" value="1"/>
</dbReference>
<protein>
    <submittedName>
        <fullName evidence="3">Ppx/GppA family phosphatase</fullName>
    </submittedName>
</protein>
<feature type="domain" description="Ppx/GppA phosphatase N-terminal" evidence="1">
    <location>
        <begin position="38"/>
        <end position="317"/>
    </location>
</feature>
<dbReference type="SUPFAM" id="SSF109604">
    <property type="entry name" value="HD-domain/PDEase-like"/>
    <property type="match status" value="1"/>
</dbReference>
<dbReference type="InterPro" id="IPR003695">
    <property type="entry name" value="Ppx_GppA_N"/>
</dbReference>
<sequence>MNLTQFWGVDADPTAQGRIKGARPVAVLDIGSNSVRLVVYERHARALTPLYNEKSACALGRGMAQSGRLADANMDKAIEAMKRFALVARMMRVGKTYILATSAVRDAANRAEFVAAVEAVMEAPVRVLSGEEEAHYAALGVVAGIPGFAGVVGDLGGGSLEFSNIANGHDTNGESFELGVIRLQDDANGSPKAAAALAEERLEGSILKGAEAGTQFAAIGGTWRSLAKLHQAQRDYPLHMVQDYVVAAEEMISFCQEIVAADSLKSYEGSGKVSSSRRELVPIGAAVLAEILKAGRFSSVVFSALGVREGYLHGMLDERERGIDPLIQGAEELSVLRSRSPAHANDLIEFTSQYFDCAGIGETPAEMRLRIVACLLADIGWRSHPDYRGPQSVDAVAYGSLTGVDHPGRSFLAQTMAVRYDGLKSKAAQVLAPLGSAELTARARLIGSLMRVAYPMTAAMPGILPRTHFSRNADALVLNLPADFAFLNGDHLRNRLRQFAEGAGHAESRVVVG</sequence>
<dbReference type="InterPro" id="IPR048951">
    <property type="entry name" value="Ppx_C"/>
</dbReference>
<dbReference type="Gene3D" id="3.30.420.40">
    <property type="match status" value="1"/>
</dbReference>
<accession>A0A9Q4AL27</accession>
<dbReference type="AlphaFoldDB" id="A0A9Q4AL27"/>
<evidence type="ECO:0000313" key="4">
    <source>
        <dbReference type="Proteomes" id="UP001060275"/>
    </source>
</evidence>
<dbReference type="Pfam" id="PF02541">
    <property type="entry name" value="Ppx-GppA"/>
    <property type="match status" value="1"/>
</dbReference>
<gene>
    <name evidence="3" type="ORF">NF348_02135</name>
</gene>
<dbReference type="Gene3D" id="3.30.420.150">
    <property type="entry name" value="Exopolyphosphatase. Domain 2"/>
    <property type="match status" value="1"/>
</dbReference>
<dbReference type="Proteomes" id="UP001060275">
    <property type="component" value="Unassembled WGS sequence"/>
</dbReference>
<proteinExistence type="predicted"/>
<dbReference type="PANTHER" id="PTHR30005">
    <property type="entry name" value="EXOPOLYPHOSPHATASE"/>
    <property type="match status" value="1"/>
</dbReference>
<organism evidence="3 4">
    <name type="scientific">Devosia ureilytica</name>
    <dbReference type="NCBI Taxonomy" id="2952754"/>
    <lineage>
        <taxon>Bacteria</taxon>
        <taxon>Pseudomonadati</taxon>
        <taxon>Pseudomonadota</taxon>
        <taxon>Alphaproteobacteria</taxon>
        <taxon>Hyphomicrobiales</taxon>
        <taxon>Devosiaceae</taxon>
        <taxon>Devosia</taxon>
    </lineage>
</organism>
<dbReference type="Pfam" id="PF21697">
    <property type="entry name" value="Ppx_C"/>
    <property type="match status" value="1"/>
</dbReference>
<name>A0A9Q4AL27_9HYPH</name>
<evidence type="ECO:0000259" key="2">
    <source>
        <dbReference type="Pfam" id="PF21697"/>
    </source>
</evidence>
<reference evidence="3" key="1">
    <citation type="submission" date="2022-06" db="EMBL/GenBank/DDBJ databases">
        <title>Devosia sp. XJ19-45 genome assembly.</title>
        <authorList>
            <person name="Li B."/>
            <person name="Cai M."/>
            <person name="Nie G."/>
            <person name="Li W."/>
        </authorList>
    </citation>
    <scope>NUCLEOTIDE SEQUENCE</scope>
    <source>
        <strain evidence="3">XJ19-45</strain>
    </source>
</reference>
<evidence type="ECO:0000259" key="1">
    <source>
        <dbReference type="Pfam" id="PF02541"/>
    </source>
</evidence>
<dbReference type="SUPFAM" id="SSF53067">
    <property type="entry name" value="Actin-like ATPase domain"/>
    <property type="match status" value="2"/>
</dbReference>
<dbReference type="InterPro" id="IPR043129">
    <property type="entry name" value="ATPase_NBD"/>
</dbReference>